<evidence type="ECO:0000313" key="2">
    <source>
        <dbReference type="Proteomes" id="UP000824596"/>
    </source>
</evidence>
<reference evidence="1" key="1">
    <citation type="submission" date="2021-09" db="EMBL/GenBank/DDBJ databases">
        <title>A high-quality genome of the endoparasitic fungus Hirsutella rhossiliensis with a comparison of Hirsutella genomes reveals transposable elements contributing to genome size variation.</title>
        <authorList>
            <person name="Lin R."/>
            <person name="Jiao Y."/>
            <person name="Sun X."/>
            <person name="Ling J."/>
            <person name="Xie B."/>
            <person name="Cheng X."/>
        </authorList>
    </citation>
    <scope>NUCLEOTIDE SEQUENCE</scope>
    <source>
        <strain evidence="1">HR02</strain>
    </source>
</reference>
<dbReference type="InterPro" id="IPR049756">
    <property type="entry name" value="PlcA-like_dom"/>
</dbReference>
<comment type="caution">
    <text evidence="1">The sequence shown here is derived from an EMBL/GenBank/DDBJ whole genome shotgun (WGS) entry which is preliminary data.</text>
</comment>
<accession>A0A9P8N8G6</accession>
<dbReference type="Proteomes" id="UP000824596">
    <property type="component" value="Unassembled WGS sequence"/>
</dbReference>
<organism evidence="1 2">
    <name type="scientific">Hirsutella rhossiliensis</name>
    <dbReference type="NCBI Taxonomy" id="111463"/>
    <lineage>
        <taxon>Eukaryota</taxon>
        <taxon>Fungi</taxon>
        <taxon>Dikarya</taxon>
        <taxon>Ascomycota</taxon>
        <taxon>Pezizomycotina</taxon>
        <taxon>Sordariomycetes</taxon>
        <taxon>Hypocreomycetidae</taxon>
        <taxon>Hypocreales</taxon>
        <taxon>Ophiocordycipitaceae</taxon>
        <taxon>Hirsutella</taxon>
    </lineage>
</organism>
<name>A0A9P8N8G6_9HYPO</name>
<dbReference type="AlphaFoldDB" id="A0A9P8N8G6"/>
<keyword evidence="2" id="KW-1185">Reference proteome</keyword>
<dbReference type="EMBL" id="JAIZPD010000001">
    <property type="protein sequence ID" value="KAH0968467.1"/>
    <property type="molecule type" value="Genomic_DNA"/>
</dbReference>
<protein>
    <submittedName>
        <fullName evidence="1">Phosphatidylcholine-hydrolyzing phospholipase C</fullName>
    </submittedName>
</protein>
<dbReference type="RefSeq" id="XP_044725980.1">
    <property type="nucleotide sequence ID" value="XM_044859580.1"/>
</dbReference>
<gene>
    <name evidence="1" type="ORF">HRG_01109</name>
</gene>
<dbReference type="OrthoDB" id="4330301at2759"/>
<dbReference type="CDD" id="cd22893">
    <property type="entry name" value="PlcA-like"/>
    <property type="match status" value="1"/>
</dbReference>
<sequence length="390" mass="43291">MFISPFRRVKPAEQLSVDPGETRERQPLGFEYDEHRLLGDQITLTLESGEKPHAGSVPLLSLFGKLSLTYGQICALAGDFYGTDKPISDGNSDSDRCNRFIAAFDTLANNPHDQPQDAGALLDFLQTEVDAVNAAVSQGKDPSEAYANAGFWDPVKLDFKTKDRRPGFPGYLALAAINWDHFGEDARTVYNVGHAAAIKHAATTGDLLRAYALNAFADHFLEDCFSAGHLRTPRRPLHGLAHARDLCAKYMHDEDCALGIDVQSQEGQKWTVFGDKRLLDKINHDNLVRVSTAVQTSADEVYQAWSTKKEIPAADFKVWDQAPTVESARGPQTLAPLFTFPASSELADVKRRSTLKNRREWKFDKNWLTAVTVAKIAASGYWKYPMSMDP</sequence>
<proteinExistence type="predicted"/>
<dbReference type="GeneID" id="68350238"/>
<evidence type="ECO:0000313" key="1">
    <source>
        <dbReference type="EMBL" id="KAH0968467.1"/>
    </source>
</evidence>